<dbReference type="PANTHER" id="PTHR33070:SF49">
    <property type="entry name" value="OS06G0725500 PROTEIN"/>
    <property type="match status" value="1"/>
</dbReference>
<keyword evidence="3" id="KW-1185">Reference proteome</keyword>
<dbReference type="Proteomes" id="UP000594263">
    <property type="component" value="Unplaced"/>
</dbReference>
<proteinExistence type="predicted"/>
<dbReference type="Pfam" id="PF03087">
    <property type="entry name" value="BPS1"/>
    <property type="match status" value="1"/>
</dbReference>
<dbReference type="AlphaFoldDB" id="A0A7N1A803"/>
<dbReference type="PANTHER" id="PTHR33070">
    <property type="entry name" value="OS06G0725500 PROTEIN"/>
    <property type="match status" value="1"/>
</dbReference>
<keyword evidence="1" id="KW-0175">Coiled coil</keyword>
<dbReference type="GO" id="GO:0048364">
    <property type="term" value="P:root development"/>
    <property type="evidence" value="ECO:0007669"/>
    <property type="project" value="InterPro"/>
</dbReference>
<dbReference type="InterPro" id="IPR004320">
    <property type="entry name" value="BPS1_pln"/>
</dbReference>
<sequence length="226" mass="24394">MVGVFRRTVSFTNKNPSAPKPARHVRSASLPCARSSHPLVSALNDDLLALKTWAAAAAGSSKIRASGWLCDGLPQLRNVHDSLHDYLQLSHARAALQDCPGFVDKLLDEFLKYVDVYGMFQQSLLGLMEAQRVAHLGMRKRDQAKLHEFEKAAKKMNREMSKLISSVKCMEGGIMAGVDVEVAAMTAVEDVISDVTAVVSAALFNGVCSQSGNSASGRGHVCCRHG</sequence>
<dbReference type="Gramene" id="Kaladp0260s0001.1.v1.1">
    <property type="protein sequence ID" value="Kaladp0260s0001.1.v1.1.CDS.1"/>
    <property type="gene ID" value="Kaladp0260s0001.v1.1"/>
</dbReference>
<protein>
    <submittedName>
        <fullName evidence="2">Uncharacterized protein</fullName>
    </submittedName>
</protein>
<evidence type="ECO:0000313" key="3">
    <source>
        <dbReference type="Proteomes" id="UP000594263"/>
    </source>
</evidence>
<accession>A0A7N1A803</accession>
<name>A0A7N1A803_KALFE</name>
<evidence type="ECO:0000313" key="2">
    <source>
        <dbReference type="EnsemblPlants" id="Kaladp0260s0001.1.v1.1.CDS.1"/>
    </source>
</evidence>
<feature type="coiled-coil region" evidence="1">
    <location>
        <begin position="139"/>
        <end position="166"/>
    </location>
</feature>
<evidence type="ECO:0000256" key="1">
    <source>
        <dbReference type="SAM" id="Coils"/>
    </source>
</evidence>
<dbReference type="GO" id="GO:0048367">
    <property type="term" value="P:shoot system development"/>
    <property type="evidence" value="ECO:0007669"/>
    <property type="project" value="InterPro"/>
</dbReference>
<dbReference type="EnsemblPlants" id="Kaladp0260s0001.1.v1.1">
    <property type="protein sequence ID" value="Kaladp0260s0001.1.v1.1.CDS.1"/>
    <property type="gene ID" value="Kaladp0260s0001.v1.1"/>
</dbReference>
<dbReference type="OMA" id="PGLANIH"/>
<reference evidence="2" key="1">
    <citation type="submission" date="2021-01" db="UniProtKB">
        <authorList>
            <consortium name="EnsemblPlants"/>
        </authorList>
    </citation>
    <scope>IDENTIFICATION</scope>
</reference>
<organism evidence="2 3">
    <name type="scientific">Kalanchoe fedtschenkoi</name>
    <name type="common">Lavender scallops</name>
    <name type="synonym">South American air plant</name>
    <dbReference type="NCBI Taxonomy" id="63787"/>
    <lineage>
        <taxon>Eukaryota</taxon>
        <taxon>Viridiplantae</taxon>
        <taxon>Streptophyta</taxon>
        <taxon>Embryophyta</taxon>
        <taxon>Tracheophyta</taxon>
        <taxon>Spermatophyta</taxon>
        <taxon>Magnoliopsida</taxon>
        <taxon>eudicotyledons</taxon>
        <taxon>Gunneridae</taxon>
        <taxon>Pentapetalae</taxon>
        <taxon>Saxifragales</taxon>
        <taxon>Crassulaceae</taxon>
        <taxon>Kalanchoe</taxon>
    </lineage>
</organism>